<sequence length="242" mass="28505">MRGIDKTSRIPLYCQLMDIVIAMIEEGNLHEDDQLPSERELCERYDISRSTVRQAIQELEKEGYIYRVHGKGTFVSRERFKQDLLKFYSFTEEMKKSGKTPSSKVLDFKIGECNEELARKMDLNVGDKIYIFTRLRLADNQPMMVETSHVPCHRFPNLSRSELEKHAMYDVFTKKYDVKFTCAEENFQPVLTREDEAKLLNYSKKLPSMLIERITYENGTIIEYTKGIARGDRFKYHVVLKK</sequence>
<organism evidence="5 6">
    <name type="scientific">Sporanaerobacter acetigenes DSM 13106</name>
    <dbReference type="NCBI Taxonomy" id="1123281"/>
    <lineage>
        <taxon>Bacteria</taxon>
        <taxon>Bacillati</taxon>
        <taxon>Bacillota</taxon>
        <taxon>Tissierellia</taxon>
        <taxon>Tissierellales</taxon>
        <taxon>Sporanaerobacteraceae</taxon>
        <taxon>Sporanaerobacter</taxon>
    </lineage>
</organism>
<dbReference type="OrthoDB" id="9801546at2"/>
<evidence type="ECO:0000256" key="1">
    <source>
        <dbReference type="ARBA" id="ARBA00023015"/>
    </source>
</evidence>
<dbReference type="SMART" id="SM00866">
    <property type="entry name" value="UTRA"/>
    <property type="match status" value="1"/>
</dbReference>
<dbReference type="RefSeq" id="WP_072743470.1">
    <property type="nucleotide sequence ID" value="NZ_FQXR01000004.1"/>
</dbReference>
<evidence type="ECO:0000259" key="4">
    <source>
        <dbReference type="PROSITE" id="PS50949"/>
    </source>
</evidence>
<dbReference type="Gene3D" id="3.40.1410.10">
    <property type="entry name" value="Chorismate lyase-like"/>
    <property type="match status" value="1"/>
</dbReference>
<keyword evidence="6" id="KW-1185">Reference proteome</keyword>
<name>A0A1M5VBX5_9FIRM</name>
<dbReference type="InterPro" id="IPR028978">
    <property type="entry name" value="Chorismate_lyase_/UTRA_dom_sf"/>
</dbReference>
<dbReference type="InterPro" id="IPR036388">
    <property type="entry name" value="WH-like_DNA-bd_sf"/>
</dbReference>
<evidence type="ECO:0000313" key="6">
    <source>
        <dbReference type="Proteomes" id="UP000184389"/>
    </source>
</evidence>
<dbReference type="GO" id="GO:0003677">
    <property type="term" value="F:DNA binding"/>
    <property type="evidence" value="ECO:0007669"/>
    <property type="project" value="UniProtKB-KW"/>
</dbReference>
<dbReference type="PRINTS" id="PR00035">
    <property type="entry name" value="HTHGNTR"/>
</dbReference>
<dbReference type="GO" id="GO:0003700">
    <property type="term" value="F:DNA-binding transcription factor activity"/>
    <property type="evidence" value="ECO:0007669"/>
    <property type="project" value="InterPro"/>
</dbReference>
<dbReference type="InterPro" id="IPR011663">
    <property type="entry name" value="UTRA"/>
</dbReference>
<evidence type="ECO:0000256" key="3">
    <source>
        <dbReference type="ARBA" id="ARBA00023163"/>
    </source>
</evidence>
<protein>
    <submittedName>
        <fullName evidence="5">GntR family transcriptional regulator</fullName>
    </submittedName>
</protein>
<dbReference type="PANTHER" id="PTHR44846:SF1">
    <property type="entry name" value="MANNOSYL-D-GLYCERATE TRANSPORT_METABOLISM SYSTEM REPRESSOR MNGR-RELATED"/>
    <property type="match status" value="1"/>
</dbReference>
<dbReference type="Pfam" id="PF07702">
    <property type="entry name" value="UTRA"/>
    <property type="match status" value="1"/>
</dbReference>
<dbReference type="Proteomes" id="UP000184389">
    <property type="component" value="Unassembled WGS sequence"/>
</dbReference>
<dbReference type="InterPro" id="IPR000524">
    <property type="entry name" value="Tscrpt_reg_HTH_GntR"/>
</dbReference>
<reference evidence="5 6" key="1">
    <citation type="submission" date="2016-11" db="EMBL/GenBank/DDBJ databases">
        <authorList>
            <person name="Jaros S."/>
            <person name="Januszkiewicz K."/>
            <person name="Wedrychowicz H."/>
        </authorList>
    </citation>
    <scope>NUCLEOTIDE SEQUENCE [LARGE SCALE GENOMIC DNA]</scope>
    <source>
        <strain evidence="5 6">DSM 13106</strain>
    </source>
</reference>
<keyword evidence="2" id="KW-0238">DNA-binding</keyword>
<dbReference type="STRING" id="1123281.SAMN02745180_00841"/>
<dbReference type="Pfam" id="PF00392">
    <property type="entry name" value="GntR"/>
    <property type="match status" value="1"/>
</dbReference>
<proteinExistence type="predicted"/>
<dbReference type="EMBL" id="FQXR01000004">
    <property type="protein sequence ID" value="SHH72740.1"/>
    <property type="molecule type" value="Genomic_DNA"/>
</dbReference>
<gene>
    <name evidence="5" type="ORF">SAMN02745180_00841</name>
</gene>
<keyword evidence="1" id="KW-0805">Transcription regulation</keyword>
<dbReference type="PROSITE" id="PS50949">
    <property type="entry name" value="HTH_GNTR"/>
    <property type="match status" value="1"/>
</dbReference>
<accession>A0A1M5VBX5</accession>
<dbReference type="InterPro" id="IPR050679">
    <property type="entry name" value="Bact_HTH_transcr_reg"/>
</dbReference>
<dbReference type="AlphaFoldDB" id="A0A1M5VBX5"/>
<keyword evidence="3" id="KW-0804">Transcription</keyword>
<evidence type="ECO:0000256" key="2">
    <source>
        <dbReference type="ARBA" id="ARBA00023125"/>
    </source>
</evidence>
<dbReference type="GO" id="GO:0045892">
    <property type="term" value="P:negative regulation of DNA-templated transcription"/>
    <property type="evidence" value="ECO:0007669"/>
    <property type="project" value="TreeGrafter"/>
</dbReference>
<dbReference type="PANTHER" id="PTHR44846">
    <property type="entry name" value="MANNOSYL-D-GLYCERATE TRANSPORT/METABOLISM SYSTEM REPRESSOR MNGR-RELATED"/>
    <property type="match status" value="1"/>
</dbReference>
<dbReference type="Gene3D" id="1.10.10.10">
    <property type="entry name" value="Winged helix-like DNA-binding domain superfamily/Winged helix DNA-binding domain"/>
    <property type="match status" value="1"/>
</dbReference>
<dbReference type="SUPFAM" id="SSF64288">
    <property type="entry name" value="Chorismate lyase-like"/>
    <property type="match status" value="1"/>
</dbReference>
<feature type="domain" description="HTH gntR-type" evidence="4">
    <location>
        <begin position="10"/>
        <end position="78"/>
    </location>
</feature>
<dbReference type="InterPro" id="IPR036390">
    <property type="entry name" value="WH_DNA-bd_sf"/>
</dbReference>
<dbReference type="SUPFAM" id="SSF46785">
    <property type="entry name" value="Winged helix' DNA-binding domain"/>
    <property type="match status" value="1"/>
</dbReference>
<dbReference type="CDD" id="cd07377">
    <property type="entry name" value="WHTH_GntR"/>
    <property type="match status" value="1"/>
</dbReference>
<dbReference type="SMART" id="SM00345">
    <property type="entry name" value="HTH_GNTR"/>
    <property type="match status" value="1"/>
</dbReference>
<dbReference type="FunFam" id="1.10.10.10:FF:000079">
    <property type="entry name" value="GntR family transcriptional regulator"/>
    <property type="match status" value="1"/>
</dbReference>
<evidence type="ECO:0000313" key="5">
    <source>
        <dbReference type="EMBL" id="SHH72740.1"/>
    </source>
</evidence>